<dbReference type="Gene3D" id="1.10.10.10">
    <property type="entry name" value="Winged helix-like DNA-binding domain superfamily/Winged helix DNA-binding domain"/>
    <property type="match status" value="1"/>
</dbReference>
<accession>A0ABQ5XKU6</accession>
<dbReference type="CDD" id="cd08440">
    <property type="entry name" value="PBP2_LTTR_like_4"/>
    <property type="match status" value="1"/>
</dbReference>
<dbReference type="EMBL" id="BSOB01000006">
    <property type="protein sequence ID" value="GLQ91831.1"/>
    <property type="molecule type" value="Genomic_DNA"/>
</dbReference>
<evidence type="ECO:0000259" key="5">
    <source>
        <dbReference type="PROSITE" id="PS50931"/>
    </source>
</evidence>
<comment type="similarity">
    <text evidence="1">Belongs to the LysR transcriptional regulatory family.</text>
</comment>
<evidence type="ECO:0000313" key="6">
    <source>
        <dbReference type="EMBL" id="GLQ91831.1"/>
    </source>
</evidence>
<name>A0ABQ5XKU6_9GAMM</name>
<protein>
    <submittedName>
        <fullName evidence="6">LysR family transcriptional regulator</fullName>
    </submittedName>
</protein>
<sequence>MSINISLRQLRVFLAVAQQRHFRRAAEHLHLSQPAVSRHVADLETELGVRLFDRSTREVIPTESGRYLESAIERVLDELEGVLDHVHSEGERRRGKIRIASVPTLSASLMPACIADCAHEYPELTIQLHDQAQTLVLDSVRGGEVDFGIAIEPTEVGDFDSETIMRDPFCLACRPDHPLAQHKTVAWKKLQGQPLVLLDYSSGSRRLIDQAMQKHGVEANVVQQTGHTHTAFRMVEAGLGVTVTPMLSSPPSTLAVRPLTPTEQRAVTLIRRRQRSLSPLASLVWERLRELAAKGALSPPRPRKSG</sequence>
<evidence type="ECO:0000256" key="2">
    <source>
        <dbReference type="ARBA" id="ARBA00023015"/>
    </source>
</evidence>
<dbReference type="Gene3D" id="3.40.190.290">
    <property type="match status" value="1"/>
</dbReference>
<dbReference type="Pfam" id="PF00126">
    <property type="entry name" value="HTH_1"/>
    <property type="match status" value="1"/>
</dbReference>
<keyword evidence="3" id="KW-0238">DNA-binding</keyword>
<dbReference type="RefSeq" id="WP_284319582.1">
    <property type="nucleotide sequence ID" value="NZ_BSOB01000006.1"/>
</dbReference>
<dbReference type="PANTHER" id="PTHR30419:SF14">
    <property type="entry name" value="LYSR FAMILY TRANSCRIPTIONAL REGULATOR"/>
    <property type="match status" value="1"/>
</dbReference>
<dbReference type="PRINTS" id="PR00039">
    <property type="entry name" value="HTHLYSR"/>
</dbReference>
<reference evidence="7" key="1">
    <citation type="journal article" date="2019" name="Int. J. Syst. Evol. Microbiol.">
        <title>The Global Catalogue of Microorganisms (GCM) 10K type strain sequencing project: providing services to taxonomists for standard genome sequencing and annotation.</title>
        <authorList>
            <consortium name="The Broad Institute Genomics Platform"/>
            <consortium name="The Broad Institute Genome Sequencing Center for Infectious Disease"/>
            <person name="Wu L."/>
            <person name="Ma J."/>
        </authorList>
    </citation>
    <scope>NUCLEOTIDE SEQUENCE [LARGE SCALE GENOMIC DNA]</scope>
    <source>
        <strain evidence="7">NBRC 111980</strain>
    </source>
</reference>
<feature type="domain" description="HTH lysR-type" evidence="5">
    <location>
        <begin position="5"/>
        <end position="62"/>
    </location>
</feature>
<gene>
    <name evidence="6" type="ORF">GCM10007901_07810</name>
</gene>
<dbReference type="Pfam" id="PF03466">
    <property type="entry name" value="LysR_substrate"/>
    <property type="match status" value="1"/>
</dbReference>
<organism evidence="6 7">
    <name type="scientific">Dyella acidisoli</name>
    <dbReference type="NCBI Taxonomy" id="1867834"/>
    <lineage>
        <taxon>Bacteria</taxon>
        <taxon>Pseudomonadati</taxon>
        <taxon>Pseudomonadota</taxon>
        <taxon>Gammaproteobacteria</taxon>
        <taxon>Lysobacterales</taxon>
        <taxon>Rhodanobacteraceae</taxon>
        <taxon>Dyella</taxon>
    </lineage>
</organism>
<dbReference type="PANTHER" id="PTHR30419">
    <property type="entry name" value="HTH-TYPE TRANSCRIPTIONAL REGULATOR YBHD"/>
    <property type="match status" value="1"/>
</dbReference>
<dbReference type="InterPro" id="IPR000847">
    <property type="entry name" value="LysR_HTH_N"/>
</dbReference>
<evidence type="ECO:0000256" key="3">
    <source>
        <dbReference type="ARBA" id="ARBA00023125"/>
    </source>
</evidence>
<dbReference type="SUPFAM" id="SSF53850">
    <property type="entry name" value="Periplasmic binding protein-like II"/>
    <property type="match status" value="1"/>
</dbReference>
<dbReference type="PROSITE" id="PS50931">
    <property type="entry name" value="HTH_LYSR"/>
    <property type="match status" value="1"/>
</dbReference>
<dbReference type="InterPro" id="IPR050950">
    <property type="entry name" value="HTH-type_LysR_regulators"/>
</dbReference>
<keyword evidence="4" id="KW-0804">Transcription</keyword>
<dbReference type="InterPro" id="IPR036390">
    <property type="entry name" value="WH_DNA-bd_sf"/>
</dbReference>
<dbReference type="InterPro" id="IPR036388">
    <property type="entry name" value="WH-like_DNA-bd_sf"/>
</dbReference>
<evidence type="ECO:0000256" key="4">
    <source>
        <dbReference type="ARBA" id="ARBA00023163"/>
    </source>
</evidence>
<dbReference type="SUPFAM" id="SSF46785">
    <property type="entry name" value="Winged helix' DNA-binding domain"/>
    <property type="match status" value="1"/>
</dbReference>
<keyword evidence="2" id="KW-0805">Transcription regulation</keyword>
<dbReference type="InterPro" id="IPR005119">
    <property type="entry name" value="LysR_subst-bd"/>
</dbReference>
<comment type="caution">
    <text evidence="6">The sequence shown here is derived from an EMBL/GenBank/DDBJ whole genome shotgun (WGS) entry which is preliminary data.</text>
</comment>
<evidence type="ECO:0000313" key="7">
    <source>
        <dbReference type="Proteomes" id="UP001156670"/>
    </source>
</evidence>
<keyword evidence="7" id="KW-1185">Reference proteome</keyword>
<proteinExistence type="inferred from homology"/>
<dbReference type="Proteomes" id="UP001156670">
    <property type="component" value="Unassembled WGS sequence"/>
</dbReference>
<evidence type="ECO:0000256" key="1">
    <source>
        <dbReference type="ARBA" id="ARBA00009437"/>
    </source>
</evidence>